<gene>
    <name evidence="2" type="ORF">PG993_009220</name>
</gene>
<evidence type="ECO:0000313" key="3">
    <source>
        <dbReference type="Proteomes" id="UP001444661"/>
    </source>
</evidence>
<proteinExistence type="predicted"/>
<protein>
    <submittedName>
        <fullName evidence="2">Uncharacterized protein</fullName>
    </submittedName>
</protein>
<evidence type="ECO:0000313" key="2">
    <source>
        <dbReference type="EMBL" id="KAK8034225.1"/>
    </source>
</evidence>
<dbReference type="EMBL" id="JAQQWK010000009">
    <property type="protein sequence ID" value="KAK8034225.1"/>
    <property type="molecule type" value="Genomic_DNA"/>
</dbReference>
<feature type="compositionally biased region" description="Basic residues" evidence="1">
    <location>
        <begin position="115"/>
        <end position="134"/>
    </location>
</feature>
<feature type="region of interest" description="Disordered" evidence="1">
    <location>
        <begin position="1"/>
        <end position="141"/>
    </location>
</feature>
<dbReference type="Proteomes" id="UP001444661">
    <property type="component" value="Unassembled WGS sequence"/>
</dbReference>
<organism evidence="2 3">
    <name type="scientific">Apiospora rasikravindrae</name>
    <dbReference type="NCBI Taxonomy" id="990691"/>
    <lineage>
        <taxon>Eukaryota</taxon>
        <taxon>Fungi</taxon>
        <taxon>Dikarya</taxon>
        <taxon>Ascomycota</taxon>
        <taxon>Pezizomycotina</taxon>
        <taxon>Sordariomycetes</taxon>
        <taxon>Xylariomycetidae</taxon>
        <taxon>Amphisphaeriales</taxon>
        <taxon>Apiosporaceae</taxon>
        <taxon>Apiospora</taxon>
    </lineage>
</organism>
<reference evidence="2 3" key="1">
    <citation type="submission" date="2023-01" db="EMBL/GenBank/DDBJ databases">
        <title>Analysis of 21 Apiospora genomes using comparative genomics revels a genus with tremendous synthesis potential of carbohydrate active enzymes and secondary metabolites.</title>
        <authorList>
            <person name="Sorensen T."/>
        </authorList>
    </citation>
    <scope>NUCLEOTIDE SEQUENCE [LARGE SCALE GENOMIC DNA]</scope>
    <source>
        <strain evidence="2 3">CBS 33761</strain>
    </source>
</reference>
<name>A0ABR1SIS4_9PEZI</name>
<feature type="compositionally biased region" description="Basic and acidic residues" evidence="1">
    <location>
        <begin position="1"/>
        <end position="16"/>
    </location>
</feature>
<keyword evidence="3" id="KW-1185">Reference proteome</keyword>
<evidence type="ECO:0000256" key="1">
    <source>
        <dbReference type="SAM" id="MobiDB-lite"/>
    </source>
</evidence>
<accession>A0ABR1SIS4</accession>
<feature type="compositionally biased region" description="Basic residues" evidence="1">
    <location>
        <begin position="79"/>
        <end position="88"/>
    </location>
</feature>
<feature type="compositionally biased region" description="Low complexity" evidence="1">
    <location>
        <begin position="89"/>
        <end position="105"/>
    </location>
</feature>
<comment type="caution">
    <text evidence="2">The sequence shown here is derived from an EMBL/GenBank/DDBJ whole genome shotgun (WGS) entry which is preliminary data.</text>
</comment>
<sequence length="257" mass="28568">MDYKRHSDRYYDDYSPPRHHRGHGSVESTYSRDGVKDYQHSHRRHASDGGRSTYRDDYYELPPPPPLKDGDYYYEQVERRRRPAHSQRRPSYSAGPASRGRSSSRYSDERDLSRHHSRRGHSHHHQPHERKKSSSKNPLDGLDVNWKQAAEAAAGAAAAEAWRSRGNPDKMKRVATAAAGAVAVDLALGRGGAGDDKNKRHAMESAIGGPCLSTSGSAESDVQPKVAKEQGRQLAYCIATLAFLHGDLLVAMSARKS</sequence>